<feature type="domain" description="Gamma-butyrobetaine hydroxylase-like N-terminal" evidence="3">
    <location>
        <begin position="11"/>
        <end position="93"/>
    </location>
</feature>
<dbReference type="EMBL" id="CAFBLR010000128">
    <property type="protein sequence ID" value="CAB4879999.1"/>
    <property type="molecule type" value="Genomic_DNA"/>
</dbReference>
<proteinExistence type="predicted"/>
<dbReference type="Pfam" id="PF06155">
    <property type="entry name" value="GBBH-like_N"/>
    <property type="match status" value="1"/>
</dbReference>
<evidence type="ECO:0000313" key="6">
    <source>
        <dbReference type="EMBL" id="CAB4879999.1"/>
    </source>
</evidence>
<keyword evidence="2" id="KW-0408">Iron</keyword>
<evidence type="ECO:0000259" key="3">
    <source>
        <dbReference type="Pfam" id="PF06155"/>
    </source>
</evidence>
<dbReference type="GO" id="GO:0046872">
    <property type="term" value="F:metal ion binding"/>
    <property type="evidence" value="ECO:0007669"/>
    <property type="project" value="UniProtKB-KW"/>
</dbReference>
<protein>
    <submittedName>
        <fullName evidence="6">Unannotated protein</fullName>
    </submittedName>
</protein>
<dbReference type="EMBL" id="CAFBQP010000009">
    <property type="protein sequence ID" value="CAB5054819.1"/>
    <property type="molecule type" value="Genomic_DNA"/>
</dbReference>
<evidence type="ECO:0000313" key="4">
    <source>
        <dbReference type="EMBL" id="CAB4722088.1"/>
    </source>
</evidence>
<evidence type="ECO:0000256" key="2">
    <source>
        <dbReference type="ARBA" id="ARBA00023004"/>
    </source>
</evidence>
<dbReference type="EMBL" id="CAEZXX010000149">
    <property type="protein sequence ID" value="CAB4722088.1"/>
    <property type="molecule type" value="Genomic_DNA"/>
</dbReference>
<keyword evidence="1" id="KW-0479">Metal-binding</keyword>
<reference evidence="6" key="1">
    <citation type="submission" date="2020-05" db="EMBL/GenBank/DDBJ databases">
        <authorList>
            <person name="Chiriac C."/>
            <person name="Salcher M."/>
            <person name="Ghai R."/>
            <person name="Kavagutti S V."/>
        </authorList>
    </citation>
    <scope>NUCLEOTIDE SEQUENCE</scope>
</reference>
<evidence type="ECO:0000256" key="1">
    <source>
        <dbReference type="ARBA" id="ARBA00022723"/>
    </source>
</evidence>
<dbReference type="PANTHER" id="PTHR35303">
    <property type="entry name" value="OS02G0197800 PROTEIN"/>
    <property type="match status" value="1"/>
</dbReference>
<gene>
    <name evidence="4" type="ORF">UFOPK2602_01809</name>
    <name evidence="5" type="ORF">UFOPK2806_00908</name>
    <name evidence="6" type="ORF">UFOPK3417_01277</name>
    <name evidence="7" type="ORF">UFOPK4306_00351</name>
</gene>
<dbReference type="InterPro" id="IPR038492">
    <property type="entry name" value="GBBH-like_N_sf"/>
</dbReference>
<sequence length="101" mass="10884">MAEVVDVTVDRQHSVSVVYDDGVTAAFALDELRRACPCAGCRGAREQGREPFALPAGSLGPTITDAELVGAWGLSVRWSDGHEAGIYSWDAMRRWHDGLPA</sequence>
<evidence type="ECO:0000313" key="7">
    <source>
        <dbReference type="EMBL" id="CAB5054819.1"/>
    </source>
</evidence>
<dbReference type="EMBL" id="CAEZYY010000009">
    <property type="protein sequence ID" value="CAB4749240.1"/>
    <property type="molecule type" value="Genomic_DNA"/>
</dbReference>
<organism evidence="6">
    <name type="scientific">freshwater metagenome</name>
    <dbReference type="NCBI Taxonomy" id="449393"/>
    <lineage>
        <taxon>unclassified sequences</taxon>
        <taxon>metagenomes</taxon>
        <taxon>ecological metagenomes</taxon>
    </lineage>
</organism>
<accession>A0A6J7EIB0</accession>
<name>A0A6J7EIB0_9ZZZZ</name>
<evidence type="ECO:0000313" key="5">
    <source>
        <dbReference type="EMBL" id="CAB4749240.1"/>
    </source>
</evidence>
<dbReference type="AlphaFoldDB" id="A0A6J7EIB0"/>
<dbReference type="InterPro" id="IPR010376">
    <property type="entry name" value="GBBH-like_N"/>
</dbReference>
<dbReference type="Gene3D" id="3.30.2020.30">
    <property type="match status" value="1"/>
</dbReference>